<dbReference type="CDD" id="cd00067">
    <property type="entry name" value="GAL4"/>
    <property type="match status" value="1"/>
</dbReference>
<dbReference type="PROSITE" id="PS50048">
    <property type="entry name" value="ZN2_CY6_FUNGAL_2"/>
    <property type="match status" value="1"/>
</dbReference>
<evidence type="ECO:0000256" key="2">
    <source>
        <dbReference type="SAM" id="Coils"/>
    </source>
</evidence>
<keyword evidence="1" id="KW-0539">Nucleus</keyword>
<dbReference type="Pfam" id="PF00172">
    <property type="entry name" value="Zn_clus"/>
    <property type="match status" value="1"/>
</dbReference>
<keyword evidence="2" id="KW-0175">Coiled coil</keyword>
<dbReference type="InterPro" id="IPR001138">
    <property type="entry name" value="Zn2Cys6_DnaBD"/>
</dbReference>
<feature type="domain" description="Zn(2)-C6 fungal-type" evidence="5">
    <location>
        <begin position="22"/>
        <end position="51"/>
    </location>
</feature>
<organism evidence="6 7">
    <name type="scientific">Zasmidium cellare</name>
    <name type="common">Wine cellar mold</name>
    <name type="synonym">Racodium cellare</name>
    <dbReference type="NCBI Taxonomy" id="395010"/>
    <lineage>
        <taxon>Eukaryota</taxon>
        <taxon>Fungi</taxon>
        <taxon>Dikarya</taxon>
        <taxon>Ascomycota</taxon>
        <taxon>Pezizomycotina</taxon>
        <taxon>Dothideomycetes</taxon>
        <taxon>Dothideomycetidae</taxon>
        <taxon>Mycosphaerellales</taxon>
        <taxon>Mycosphaerellaceae</taxon>
        <taxon>Zasmidium</taxon>
    </lineage>
</organism>
<reference evidence="6 7" key="1">
    <citation type="journal article" date="2023" name="G3 (Bethesda)">
        <title>A chromosome-level genome assembly of Zasmidium syzygii isolated from banana leaves.</title>
        <authorList>
            <person name="van Westerhoven A.C."/>
            <person name="Mehrabi R."/>
            <person name="Talebi R."/>
            <person name="Steentjes M.B.F."/>
            <person name="Corcolon B."/>
            <person name="Chong P.A."/>
            <person name="Kema G.H.J."/>
            <person name="Seidl M.F."/>
        </authorList>
    </citation>
    <scope>NUCLEOTIDE SEQUENCE [LARGE SCALE GENOMIC DNA]</scope>
    <source>
        <strain evidence="6 7">P124</strain>
    </source>
</reference>
<dbReference type="PROSITE" id="PS00463">
    <property type="entry name" value="ZN2_CY6_FUNGAL_1"/>
    <property type="match status" value="1"/>
</dbReference>
<dbReference type="Proteomes" id="UP001305779">
    <property type="component" value="Unassembled WGS sequence"/>
</dbReference>
<protein>
    <recommendedName>
        <fullName evidence="5">Zn(2)-C6 fungal-type domain-containing protein</fullName>
    </recommendedName>
</protein>
<keyword evidence="4" id="KW-1133">Transmembrane helix</keyword>
<name>A0ABR0E4S4_ZASCE</name>
<dbReference type="CDD" id="cd12148">
    <property type="entry name" value="fungal_TF_MHR"/>
    <property type="match status" value="1"/>
</dbReference>
<dbReference type="EMBL" id="JAXOVC010000010">
    <property type="protein sequence ID" value="KAK4496427.1"/>
    <property type="molecule type" value="Genomic_DNA"/>
</dbReference>
<dbReference type="PANTHER" id="PTHR46910:SF5">
    <property type="entry name" value="ZN(II)2CYS6 TRANSCRIPTION FACTOR (EUROFUNG)"/>
    <property type="match status" value="1"/>
</dbReference>
<evidence type="ECO:0000256" key="4">
    <source>
        <dbReference type="SAM" id="Phobius"/>
    </source>
</evidence>
<sequence length="635" mass="70247">MDVSPAAEASTLEPQPVKDRAACDNCKTRKTKCDRGSPCSSCVAAKTQCRVTRKAPEKRQRVLISKQYDEAMQNISRQLGDLQIEMRNLVENSKRCHASGPSPAAASQDSPSTRISGDLPDMSAVFEGYKGDSSFNAHVKHVADTLEGTFRTTAANSGPSMPSAIVHDLLRDVDAAQRTAPESVDFSRTNLNLRYPELENLPLPSTQPVLKLLRLARNEKQRFFSDVPFVDEEEFGESCKSVYFATEPYSLWTWLIVNIGLLYLFLDLDSKHYSSIEVGPADIESNIRLLSGNADAACQSLRLCLEPSIAACRAITLLGKEAMKKRVLFWHVYAFDKGLAFTNGRTPTIHHYDVAADRPNFQADYPGIPGLIYAAFIEWTAIAGEIHLQLFSISAQQQPLSVRVERAQSFANRIVQMQKSLRTSQHGDPDQGELTFQGGLRILDIMAYGYLTIVYRVIPPFQSKPHPLQCCDQCVDSARKFLTTLVQVGERVMGMKPIWWSLFLNMTVCIVPFVSFIVIVGNAIATSSTEDLALISSVVSIIKPAVEHTPATQKLYNVCEKFHQIADLIISQQLQSKHPPAKSAAFSTSDGDLPMTDQDWDKFFQGFDMEVGGIGAGAMATFVEPYIVSASAWNL</sequence>
<accession>A0ABR0E4S4</accession>
<keyword evidence="7" id="KW-1185">Reference proteome</keyword>
<evidence type="ECO:0000259" key="5">
    <source>
        <dbReference type="PROSITE" id="PS50048"/>
    </source>
</evidence>
<evidence type="ECO:0000313" key="6">
    <source>
        <dbReference type="EMBL" id="KAK4496427.1"/>
    </source>
</evidence>
<comment type="caution">
    <text evidence="6">The sequence shown here is derived from an EMBL/GenBank/DDBJ whole genome shotgun (WGS) entry which is preliminary data.</text>
</comment>
<dbReference type="SMART" id="SM00066">
    <property type="entry name" value="GAL4"/>
    <property type="match status" value="1"/>
</dbReference>
<dbReference type="InterPro" id="IPR050987">
    <property type="entry name" value="AtrR-like"/>
</dbReference>
<keyword evidence="4" id="KW-0472">Membrane</keyword>
<proteinExistence type="predicted"/>
<feature type="region of interest" description="Disordered" evidence="3">
    <location>
        <begin position="94"/>
        <end position="119"/>
    </location>
</feature>
<evidence type="ECO:0000313" key="7">
    <source>
        <dbReference type="Proteomes" id="UP001305779"/>
    </source>
</evidence>
<dbReference type="SUPFAM" id="SSF57701">
    <property type="entry name" value="Zn2/Cys6 DNA-binding domain"/>
    <property type="match status" value="1"/>
</dbReference>
<dbReference type="Gene3D" id="4.10.240.10">
    <property type="entry name" value="Zn(2)-C6 fungal-type DNA-binding domain"/>
    <property type="match status" value="1"/>
</dbReference>
<keyword evidence="4" id="KW-0812">Transmembrane</keyword>
<feature type="compositionally biased region" description="Low complexity" evidence="3">
    <location>
        <begin position="98"/>
        <end position="112"/>
    </location>
</feature>
<dbReference type="PANTHER" id="PTHR46910">
    <property type="entry name" value="TRANSCRIPTION FACTOR PDR1"/>
    <property type="match status" value="1"/>
</dbReference>
<evidence type="ECO:0000256" key="1">
    <source>
        <dbReference type="ARBA" id="ARBA00023242"/>
    </source>
</evidence>
<feature type="coiled-coil region" evidence="2">
    <location>
        <begin position="65"/>
        <end position="92"/>
    </location>
</feature>
<evidence type="ECO:0000256" key="3">
    <source>
        <dbReference type="SAM" id="MobiDB-lite"/>
    </source>
</evidence>
<gene>
    <name evidence="6" type="ORF">PRZ48_012407</name>
</gene>
<feature type="transmembrane region" description="Helical" evidence="4">
    <location>
        <begin position="498"/>
        <end position="520"/>
    </location>
</feature>
<dbReference type="InterPro" id="IPR036864">
    <property type="entry name" value="Zn2-C6_fun-type_DNA-bd_sf"/>
</dbReference>